<evidence type="ECO:0000313" key="3">
    <source>
        <dbReference type="Proteomes" id="UP000238563"/>
    </source>
</evidence>
<name>A0A2S9JE45_9HYPH</name>
<feature type="region of interest" description="Disordered" evidence="1">
    <location>
        <begin position="151"/>
        <end position="179"/>
    </location>
</feature>
<feature type="compositionally biased region" description="Basic and acidic residues" evidence="1">
    <location>
        <begin position="161"/>
        <end position="173"/>
    </location>
</feature>
<dbReference type="Proteomes" id="UP000238563">
    <property type="component" value="Unassembled WGS sequence"/>
</dbReference>
<keyword evidence="3" id="KW-1185">Reference proteome</keyword>
<evidence type="ECO:0000256" key="1">
    <source>
        <dbReference type="SAM" id="MobiDB-lite"/>
    </source>
</evidence>
<sequence length="179" mass="19979">MTMMEHSGNALCRRHAYDLCRHYGISADAMAPVFGIGRTEFEQRVRDDGLTPDDLQGGNSDVTLIRDLMALLHRELEQLQLGDETATAKTRLDALAQLARTMDRLSDMQEKRVEQQRSMLMLSPDELREALVRIDGRIHELALCRADELVQRQSQPAADPGHGRGMDVSRPDEPAAAAS</sequence>
<proteinExistence type="predicted"/>
<protein>
    <submittedName>
        <fullName evidence="2">Uncharacterized protein</fullName>
    </submittedName>
</protein>
<dbReference type="RefSeq" id="WP_105736098.1">
    <property type="nucleotide sequence ID" value="NZ_QGTP01000015.1"/>
</dbReference>
<reference evidence="2 3" key="1">
    <citation type="submission" date="2018-02" db="EMBL/GenBank/DDBJ databases">
        <title>The draft genome of Phyllobacterium myrsinacearum DSM5892.</title>
        <authorList>
            <person name="Li L."/>
            <person name="Liu L."/>
            <person name="Zhang X."/>
            <person name="Wang T."/>
        </authorList>
    </citation>
    <scope>NUCLEOTIDE SEQUENCE [LARGE SCALE GENOMIC DNA]</scope>
    <source>
        <strain evidence="2 3">DSM 5892</strain>
    </source>
</reference>
<comment type="caution">
    <text evidence="2">The sequence shown here is derived from an EMBL/GenBank/DDBJ whole genome shotgun (WGS) entry which is preliminary data.</text>
</comment>
<accession>A0A2S9JE45</accession>
<dbReference type="OrthoDB" id="8447033at2"/>
<dbReference type="AlphaFoldDB" id="A0A2S9JE45"/>
<organism evidence="2 3">
    <name type="scientific">Phyllobacterium myrsinacearum</name>
    <dbReference type="NCBI Taxonomy" id="28101"/>
    <lineage>
        <taxon>Bacteria</taxon>
        <taxon>Pseudomonadati</taxon>
        <taxon>Pseudomonadota</taxon>
        <taxon>Alphaproteobacteria</taxon>
        <taxon>Hyphomicrobiales</taxon>
        <taxon>Phyllobacteriaceae</taxon>
        <taxon>Phyllobacterium</taxon>
    </lineage>
</organism>
<gene>
    <name evidence="2" type="ORF">C5750_20280</name>
</gene>
<evidence type="ECO:0000313" key="2">
    <source>
        <dbReference type="EMBL" id="PRD51170.1"/>
    </source>
</evidence>
<dbReference type="EMBL" id="PVBT01000006">
    <property type="protein sequence ID" value="PRD51170.1"/>
    <property type="molecule type" value="Genomic_DNA"/>
</dbReference>